<dbReference type="PANTHER" id="PTHR18952:SF208">
    <property type="entry name" value="CARBONIC ANHYDRASE XA-RELATED"/>
    <property type="match status" value="1"/>
</dbReference>
<dbReference type="InterPro" id="IPR036398">
    <property type="entry name" value="CA_dom_sf"/>
</dbReference>
<name>A0ABD2PZI8_9PLAT</name>
<accession>A0ABD2PZI8</accession>
<dbReference type="EMBL" id="JBJKFK010001781">
    <property type="protein sequence ID" value="KAL3312252.1"/>
    <property type="molecule type" value="Genomic_DNA"/>
</dbReference>
<feature type="domain" description="Alpha-carbonic anhydrase" evidence="2">
    <location>
        <begin position="1"/>
        <end position="173"/>
    </location>
</feature>
<organism evidence="3 4">
    <name type="scientific">Cichlidogyrus casuarinus</name>
    <dbReference type="NCBI Taxonomy" id="1844966"/>
    <lineage>
        <taxon>Eukaryota</taxon>
        <taxon>Metazoa</taxon>
        <taxon>Spiralia</taxon>
        <taxon>Lophotrochozoa</taxon>
        <taxon>Platyhelminthes</taxon>
        <taxon>Monogenea</taxon>
        <taxon>Monopisthocotylea</taxon>
        <taxon>Dactylogyridea</taxon>
        <taxon>Ancyrocephalidae</taxon>
        <taxon>Cichlidogyrus</taxon>
    </lineage>
</organism>
<dbReference type="InterPro" id="IPR001148">
    <property type="entry name" value="CA_dom"/>
</dbReference>
<dbReference type="SMART" id="SM01057">
    <property type="entry name" value="Carb_anhydrase"/>
    <property type="match status" value="1"/>
</dbReference>
<dbReference type="Gene3D" id="3.10.200.10">
    <property type="entry name" value="Alpha carbonic anhydrase"/>
    <property type="match status" value="1"/>
</dbReference>
<dbReference type="PROSITE" id="PS51144">
    <property type="entry name" value="ALPHA_CA_2"/>
    <property type="match status" value="1"/>
</dbReference>
<evidence type="ECO:0000313" key="3">
    <source>
        <dbReference type="EMBL" id="KAL3312252.1"/>
    </source>
</evidence>
<comment type="similarity">
    <text evidence="1">Belongs to the alpha-carbonic anhydrase family.</text>
</comment>
<dbReference type="SUPFAM" id="SSF51069">
    <property type="entry name" value="Carbonic anhydrase"/>
    <property type="match status" value="1"/>
</dbReference>
<comment type="caution">
    <text evidence="3">The sequence shown here is derived from an EMBL/GenBank/DDBJ whole genome shotgun (WGS) entry which is preliminary data.</text>
</comment>
<dbReference type="CDD" id="cd00326">
    <property type="entry name" value="alpha_CA"/>
    <property type="match status" value="1"/>
</dbReference>
<keyword evidence="4" id="KW-1185">Reference proteome</keyword>
<evidence type="ECO:0000259" key="2">
    <source>
        <dbReference type="PROSITE" id="PS51144"/>
    </source>
</evidence>
<dbReference type="InterPro" id="IPR023561">
    <property type="entry name" value="Carbonic_anhydrase_a-class"/>
</dbReference>
<evidence type="ECO:0000313" key="4">
    <source>
        <dbReference type="Proteomes" id="UP001626550"/>
    </source>
</evidence>
<gene>
    <name evidence="3" type="primary">CA10_1</name>
    <name evidence="3" type="ORF">Ciccas_009157</name>
</gene>
<dbReference type="Proteomes" id="UP001626550">
    <property type="component" value="Unassembled WGS sequence"/>
</dbReference>
<evidence type="ECO:0000256" key="1">
    <source>
        <dbReference type="ARBA" id="ARBA00010718"/>
    </source>
</evidence>
<reference evidence="3 4" key="1">
    <citation type="submission" date="2024-11" db="EMBL/GenBank/DDBJ databases">
        <title>Adaptive evolution of stress response genes in parasites aligns with host niche diversity.</title>
        <authorList>
            <person name="Hahn C."/>
            <person name="Resl P."/>
        </authorList>
    </citation>
    <scope>NUCLEOTIDE SEQUENCE [LARGE SCALE GENOMIC DNA]</scope>
    <source>
        <strain evidence="3">EGGRZ-B1_66</strain>
        <tissue evidence="3">Body</tissue>
    </source>
</reference>
<dbReference type="Pfam" id="PF00194">
    <property type="entry name" value="Carb_anhydrase"/>
    <property type="match status" value="1"/>
</dbReference>
<dbReference type="AlphaFoldDB" id="A0ABD2PZI8"/>
<sequence>MRKVRGKSTSEGLRAARIGELIDKSLAQLQLFAYNADLCQNFSSAVSTPHGIVGISVLLKLSPDGQSAVLDEFISSVKSVSLENAKKGFHGLSLLDLLPSNIGEYVTYEGSFAFPGCEETVTWIVFNEALSISQNFLNVLRTLRLVNYDESPPMSDNSRPLQPTNRRSIKTNIRLHSEMEQMRAESFQLDQDLDN</sequence>
<proteinExistence type="inferred from homology"/>
<dbReference type="PANTHER" id="PTHR18952">
    <property type="entry name" value="CARBONIC ANHYDRASE"/>
    <property type="match status" value="1"/>
</dbReference>
<feature type="non-terminal residue" evidence="3">
    <location>
        <position position="195"/>
    </location>
</feature>
<protein>
    <submittedName>
        <fullName evidence="3">Carbonic anhydrase- protein 10</fullName>
    </submittedName>
</protein>